<dbReference type="InterPro" id="IPR001943">
    <property type="entry name" value="UVR_dom"/>
</dbReference>
<dbReference type="PANTHER" id="PTHR30562">
    <property type="entry name" value="UVRC/OXIDOREDUCTASE"/>
    <property type="match status" value="1"/>
</dbReference>
<keyword evidence="5 6" id="KW-0234">DNA repair</keyword>
<comment type="similarity">
    <text evidence="6">Belongs to the UvrC family.</text>
</comment>
<dbReference type="GO" id="GO:0009380">
    <property type="term" value="C:excinuclease repair complex"/>
    <property type="evidence" value="ECO:0007669"/>
    <property type="project" value="InterPro"/>
</dbReference>
<dbReference type="InterPro" id="IPR000305">
    <property type="entry name" value="GIY-YIG_endonuc"/>
</dbReference>
<evidence type="ECO:0000256" key="4">
    <source>
        <dbReference type="ARBA" id="ARBA00022881"/>
    </source>
</evidence>
<proteinExistence type="inferred from homology"/>
<feature type="domain" description="UvrC family homology region profile" evidence="10">
    <location>
        <begin position="286"/>
        <end position="530"/>
    </location>
</feature>
<keyword evidence="4 6" id="KW-0267">Excision nuclease</keyword>
<accession>A0A916JZ94</accession>
<dbReference type="SMART" id="SM00465">
    <property type="entry name" value="GIYc"/>
    <property type="match status" value="1"/>
</dbReference>
<comment type="subunit">
    <text evidence="6">Interacts with UvrB in an incision complex.</text>
</comment>
<evidence type="ECO:0000256" key="2">
    <source>
        <dbReference type="ARBA" id="ARBA00022763"/>
    </source>
</evidence>
<dbReference type="PROSITE" id="PS50151">
    <property type="entry name" value="UVR"/>
    <property type="match status" value="1"/>
</dbReference>
<comment type="caution">
    <text evidence="11">The sequence shown here is derived from an EMBL/GenBank/DDBJ whole genome shotgun (WGS) entry which is preliminary data.</text>
</comment>
<dbReference type="InterPro" id="IPR001162">
    <property type="entry name" value="UvrC_RNase_H_dom"/>
</dbReference>
<keyword evidence="6" id="KW-0742">SOS response</keyword>
<evidence type="ECO:0000256" key="6">
    <source>
        <dbReference type="HAMAP-Rule" id="MF_00203"/>
    </source>
</evidence>
<evidence type="ECO:0000256" key="1">
    <source>
        <dbReference type="ARBA" id="ARBA00022490"/>
    </source>
</evidence>
<dbReference type="Pfam" id="PF02151">
    <property type="entry name" value="UVR"/>
    <property type="match status" value="1"/>
</dbReference>
<keyword evidence="1 6" id="KW-0963">Cytoplasm</keyword>
<feature type="domain" description="UVR" evidence="8">
    <location>
        <begin position="235"/>
        <end position="270"/>
    </location>
</feature>
<dbReference type="GO" id="GO:0006289">
    <property type="term" value="P:nucleotide-excision repair"/>
    <property type="evidence" value="ECO:0007669"/>
    <property type="project" value="UniProtKB-UniRule"/>
</dbReference>
<dbReference type="Pfam" id="PF08459">
    <property type="entry name" value="UvrC_RNaseH_dom"/>
    <property type="match status" value="1"/>
</dbReference>
<evidence type="ECO:0000256" key="3">
    <source>
        <dbReference type="ARBA" id="ARBA00022769"/>
    </source>
</evidence>
<dbReference type="GO" id="GO:0009381">
    <property type="term" value="F:excinuclease ABC activity"/>
    <property type="evidence" value="ECO:0007669"/>
    <property type="project" value="UniProtKB-UniRule"/>
</dbReference>
<dbReference type="GO" id="GO:0003677">
    <property type="term" value="F:DNA binding"/>
    <property type="evidence" value="ECO:0007669"/>
    <property type="project" value="UniProtKB-UniRule"/>
</dbReference>
<evidence type="ECO:0000259" key="8">
    <source>
        <dbReference type="PROSITE" id="PS50151"/>
    </source>
</evidence>
<evidence type="ECO:0000313" key="11">
    <source>
        <dbReference type="EMBL" id="CAG7617915.1"/>
    </source>
</evidence>
<dbReference type="InterPro" id="IPR003583">
    <property type="entry name" value="Hlx-hairpin-Hlx_DNA-bd_motif"/>
</dbReference>
<dbReference type="PROSITE" id="PS50165">
    <property type="entry name" value="UVRC"/>
    <property type="match status" value="1"/>
</dbReference>
<sequence>MTDPDELRTVGELGDADGLDDSDGSDGSDRRESFRPAPGEIPTSPGVYRFSDRHGRVLYIGKAKNLRARLANYFQPLRSIPPRTRRMLALAASVDWTVVATDTESLVLEHTWITEFQPPFNVQFKDDKTYPYLAVTLRDEAPRLLITRNEKIRGARYFGPYPKVWALRETTALLQQAFPIRTCNDADYKRAMQSGRPCLAGQIGRCDGPCSGRIGVEEHRHRVEELVGFLNGGDATHLRALQREMRDAAVEQRYEEAARLRDQVTAVEHVMERNSVALPLDADLDVFGLKSDELSAAAHQFIIRGGRIRGERSWIVDVELDDSPSTLLEQVVQSAYEGEREPPPEILVPVLPKGVEALEAALRARRPRGGRVRVRVPERGDKAQLMSRATLNAGEHLLRHRLKRAADITARTDALAELQRALGMSEPPLRIECIDVSHLQGTGVVASLVVFEDGLPAKGAYRKYRIEQTRDDTDSIHQVVARRAAQLNELRERAEQDPEAAIAVGRYRERPQLLIVDGGAPQVAAAHRALSEAGIDDVFLIGVAKRLEELWLPDDPFPVILPRGSEALFLVQRARDEAHRFAITFQRQRRSTALASRLTEVPGLGPKRVRALLKHFGSVTRLRAASAAEIAASPGIGPALAEVVHRHLESLDGPDGGLGGPRGTSTLDAEQPDIEPEGSTS</sequence>
<comment type="function">
    <text evidence="6">The UvrABC repair system catalyzes the recognition and processing of DNA lesions. UvrC both incises the 5' and 3' sides of the lesion. The N-terminal half is responsible for the 3' incision and the C-terminal half is responsible for the 5' incision.</text>
</comment>
<dbReference type="FunFam" id="3.40.1440.10:FF:000001">
    <property type="entry name" value="UvrABC system protein C"/>
    <property type="match status" value="1"/>
</dbReference>
<keyword evidence="3 6" id="KW-0228">DNA excision</keyword>
<dbReference type="NCBIfam" id="TIGR00194">
    <property type="entry name" value="uvrC"/>
    <property type="match status" value="1"/>
</dbReference>
<name>A0A916JZ94_9MICO</name>
<feature type="region of interest" description="Disordered" evidence="7">
    <location>
        <begin position="1"/>
        <end position="46"/>
    </location>
</feature>
<keyword evidence="2 6" id="KW-0227">DNA damage</keyword>
<dbReference type="AlphaFoldDB" id="A0A916JZ94"/>
<organism evidence="11 12">
    <name type="scientific">Leucobacter soli</name>
    <dbReference type="NCBI Taxonomy" id="2812850"/>
    <lineage>
        <taxon>Bacteria</taxon>
        <taxon>Bacillati</taxon>
        <taxon>Actinomycetota</taxon>
        <taxon>Actinomycetes</taxon>
        <taxon>Micrococcales</taxon>
        <taxon>Microbacteriaceae</taxon>
        <taxon>Leucobacter</taxon>
    </lineage>
</organism>
<keyword evidence="12" id="KW-1185">Reference proteome</keyword>
<evidence type="ECO:0000256" key="5">
    <source>
        <dbReference type="ARBA" id="ARBA00023204"/>
    </source>
</evidence>
<gene>
    <name evidence="6 11" type="primary">uvrC</name>
    <name evidence="11" type="ORF">LEUCIP111803_02152</name>
</gene>
<feature type="region of interest" description="Disordered" evidence="7">
    <location>
        <begin position="650"/>
        <end position="681"/>
    </location>
</feature>
<dbReference type="SMART" id="SM00278">
    <property type="entry name" value="HhH1"/>
    <property type="match status" value="2"/>
</dbReference>
<dbReference type="GO" id="GO:0009432">
    <property type="term" value="P:SOS response"/>
    <property type="evidence" value="ECO:0007669"/>
    <property type="project" value="UniProtKB-UniRule"/>
</dbReference>
<protein>
    <recommendedName>
        <fullName evidence="6">UvrABC system protein C</fullName>
        <shortName evidence="6">Protein UvrC</shortName>
    </recommendedName>
    <alternativeName>
        <fullName evidence="6">Excinuclease ABC subunit C</fullName>
    </alternativeName>
</protein>
<dbReference type="RefSeq" id="WP_218116085.1">
    <property type="nucleotide sequence ID" value="NZ_CAJVAP010000029.1"/>
</dbReference>
<dbReference type="InterPro" id="IPR050066">
    <property type="entry name" value="UvrABC_protein_C"/>
</dbReference>
<feature type="domain" description="GIY-YIG" evidence="9">
    <location>
        <begin position="43"/>
        <end position="122"/>
    </location>
</feature>
<dbReference type="HAMAP" id="MF_00203">
    <property type="entry name" value="UvrC"/>
    <property type="match status" value="1"/>
</dbReference>
<feature type="compositionally biased region" description="Acidic residues" evidence="7">
    <location>
        <begin position="14"/>
        <end position="26"/>
    </location>
</feature>
<dbReference type="GO" id="GO:0005737">
    <property type="term" value="C:cytoplasm"/>
    <property type="evidence" value="ECO:0007669"/>
    <property type="project" value="UniProtKB-SubCell"/>
</dbReference>
<evidence type="ECO:0000313" key="12">
    <source>
        <dbReference type="Proteomes" id="UP000693892"/>
    </source>
</evidence>
<dbReference type="NCBIfam" id="NF001824">
    <property type="entry name" value="PRK00558.1-5"/>
    <property type="match status" value="1"/>
</dbReference>
<dbReference type="InterPro" id="IPR047296">
    <property type="entry name" value="GIY-YIG_UvrC_Cho"/>
</dbReference>
<dbReference type="Pfam" id="PF14520">
    <property type="entry name" value="HHH_5"/>
    <property type="match status" value="1"/>
</dbReference>
<dbReference type="Proteomes" id="UP000693892">
    <property type="component" value="Unassembled WGS sequence"/>
</dbReference>
<comment type="subcellular location">
    <subcellularLocation>
        <location evidence="6">Cytoplasm</location>
    </subcellularLocation>
</comment>
<dbReference type="CDD" id="cd10434">
    <property type="entry name" value="GIY-YIG_UvrC_Cho"/>
    <property type="match status" value="1"/>
</dbReference>
<evidence type="ECO:0000256" key="7">
    <source>
        <dbReference type="SAM" id="MobiDB-lite"/>
    </source>
</evidence>
<evidence type="ECO:0000259" key="9">
    <source>
        <dbReference type="PROSITE" id="PS50164"/>
    </source>
</evidence>
<dbReference type="EMBL" id="CAJVAP010000029">
    <property type="protein sequence ID" value="CAG7617915.1"/>
    <property type="molecule type" value="Genomic_DNA"/>
</dbReference>
<feature type="compositionally biased region" description="Acidic residues" evidence="7">
    <location>
        <begin position="670"/>
        <end position="681"/>
    </location>
</feature>
<evidence type="ECO:0000259" key="10">
    <source>
        <dbReference type="PROSITE" id="PS50165"/>
    </source>
</evidence>
<dbReference type="Pfam" id="PF22920">
    <property type="entry name" value="UvrC_RNaseH"/>
    <property type="match status" value="1"/>
</dbReference>
<dbReference type="InterPro" id="IPR004791">
    <property type="entry name" value="UvrC"/>
</dbReference>
<dbReference type="Pfam" id="PF01541">
    <property type="entry name" value="GIY-YIG"/>
    <property type="match status" value="1"/>
</dbReference>
<dbReference type="PROSITE" id="PS50164">
    <property type="entry name" value="GIY_YIG"/>
    <property type="match status" value="1"/>
</dbReference>
<dbReference type="PANTHER" id="PTHR30562:SF1">
    <property type="entry name" value="UVRABC SYSTEM PROTEIN C"/>
    <property type="match status" value="1"/>
</dbReference>
<reference evidence="11" key="1">
    <citation type="submission" date="2021-06" db="EMBL/GenBank/DDBJ databases">
        <authorList>
            <person name="Criscuolo A."/>
        </authorList>
    </citation>
    <scope>NUCLEOTIDE SEQUENCE</scope>
    <source>
        <strain evidence="11">CIP111803</strain>
    </source>
</reference>